<dbReference type="InterPro" id="IPR051861">
    <property type="entry name" value="NET_actin-binding_domain"/>
</dbReference>
<comment type="caution">
    <text evidence="5">The sequence shown here is derived from an EMBL/GenBank/DDBJ whole genome shotgun (WGS) entry which is preliminary data.</text>
</comment>
<evidence type="ECO:0000256" key="1">
    <source>
        <dbReference type="ARBA" id="ARBA00023054"/>
    </source>
</evidence>
<accession>A0A835JUA8</accession>
<protein>
    <recommendedName>
        <fullName evidence="4">NAB domain-containing protein</fullName>
    </recommendedName>
</protein>
<organism evidence="5 6">
    <name type="scientific">Salix dunnii</name>
    <dbReference type="NCBI Taxonomy" id="1413687"/>
    <lineage>
        <taxon>Eukaryota</taxon>
        <taxon>Viridiplantae</taxon>
        <taxon>Streptophyta</taxon>
        <taxon>Embryophyta</taxon>
        <taxon>Tracheophyta</taxon>
        <taxon>Spermatophyta</taxon>
        <taxon>Magnoliopsida</taxon>
        <taxon>eudicotyledons</taxon>
        <taxon>Gunneridae</taxon>
        <taxon>Pentapetalae</taxon>
        <taxon>rosids</taxon>
        <taxon>fabids</taxon>
        <taxon>Malpighiales</taxon>
        <taxon>Salicaceae</taxon>
        <taxon>Saliceae</taxon>
        <taxon>Salix</taxon>
    </lineage>
</organism>
<dbReference type="OrthoDB" id="10255522at2759"/>
<feature type="coiled-coil region" evidence="3">
    <location>
        <begin position="465"/>
        <end position="590"/>
    </location>
</feature>
<evidence type="ECO:0000259" key="4">
    <source>
        <dbReference type="PROSITE" id="PS51774"/>
    </source>
</evidence>
<comment type="similarity">
    <text evidence="2">Belongs to the NET family.</text>
</comment>
<reference evidence="5 6" key="1">
    <citation type="submission" date="2020-10" db="EMBL/GenBank/DDBJ databases">
        <title>Plant Genome Project.</title>
        <authorList>
            <person name="Zhang R.-G."/>
        </authorList>
    </citation>
    <scope>NUCLEOTIDE SEQUENCE [LARGE SCALE GENOMIC DNA]</scope>
    <source>
        <strain evidence="5">FAFU-HL-1</strain>
        <tissue evidence="5">Leaf</tissue>
    </source>
</reference>
<dbReference type="PANTHER" id="PTHR32258:SF6">
    <property type="entry name" value="PROTEIN NETWORKED 1A"/>
    <property type="match status" value="1"/>
</dbReference>
<dbReference type="EMBL" id="JADGMS010000008">
    <property type="protein sequence ID" value="KAF9677625.1"/>
    <property type="molecule type" value="Genomic_DNA"/>
</dbReference>
<evidence type="ECO:0000256" key="3">
    <source>
        <dbReference type="SAM" id="Coils"/>
    </source>
</evidence>
<gene>
    <name evidence="5" type="ORF">SADUNF_Sadunf08G0127100</name>
</gene>
<dbReference type="InterPro" id="IPR011684">
    <property type="entry name" value="NAB"/>
</dbReference>
<keyword evidence="6" id="KW-1185">Reference proteome</keyword>
<dbReference type="PANTHER" id="PTHR32258">
    <property type="entry name" value="PROTEIN NETWORKED 4A"/>
    <property type="match status" value="1"/>
</dbReference>
<dbReference type="PROSITE" id="PS51774">
    <property type="entry name" value="NAB"/>
    <property type="match status" value="1"/>
</dbReference>
<keyword evidence="1 3" id="KW-0175">Coiled coil</keyword>
<feature type="coiled-coil region" evidence="3">
    <location>
        <begin position="1085"/>
        <end position="1287"/>
    </location>
</feature>
<dbReference type="GO" id="GO:0005886">
    <property type="term" value="C:plasma membrane"/>
    <property type="evidence" value="ECO:0007669"/>
    <property type="project" value="TreeGrafter"/>
</dbReference>
<feature type="coiled-coil region" evidence="3">
    <location>
        <begin position="769"/>
        <end position="954"/>
    </location>
</feature>
<dbReference type="Pfam" id="PF07765">
    <property type="entry name" value="KIP1"/>
    <property type="match status" value="1"/>
</dbReference>
<proteinExistence type="inferred from homology"/>
<sequence>MGRAGQGRLIEFHELLVGLGSLLAAQLRVTSSRVISVGLMLGHYWSIIYLKVIEVRCSICNTNSGLDQEVPFAQTTNRYNKRHMKNQAFPKSKPVALLFLAGVMATLLHSESRRLYSWWWDSHISPKNSKWLQENLTDMDDKVKAMIKVIEEDADSFARRAEMYYKKRPELMKLVEEFYRAYRALAERYDHATVELRQAHRTMAEAFPNQVPYVLGDDSPSGSSGPEGEAHALEMPHPIRAFLDPDDLHMDSSGLSINKTGLKQLNELFGSRHAVSQVSKVADGKLKKGLKIHEAAEVDTGKQAETEVQILKKALSEIQTEKEAFLLQYQQSLQKLSSLERELNDVGGIDERVGRAEIEIKILKENLVKLEAERDAGLLQYNKCLERTSSLENVISKMEEDAKGLNERAIKAEIEAQNLKQELSGLEAEKEASLLQYNQCLELISNLQKKIFIAEENVRMLNALTKRAETEAEALREGLAKLKEEKEAAELRYELCLEKIAMMESEISHAQEDVNQLNSEILTGTAKLKTVEEQCFLLQRSNQSLQSEADTLVQKIETKDRELSEKENELEKLQASLQDEQSQFLQVEATLQTLQKLHSQSQEEQRALAIELQNRFQMLKDLEISNHDLQENLQQLKEENQNLHELNSNSVISTANLKNEIIGLKEMKEKLEEDVSLQAAQSKSLQQEIFHLKEEIEGLNTRYWVLMEQVNSVGLNPERLGLSVKNLQDENLKLKEVCKKDTEEKEVLHEKLSAMYNIMENNVALESSLSDLNRMLEGSREKVKELQESSQFLQGEKSSLVAEKSILLSQLQIMTENLQKLLEKNALLENSLSGVTIELEGLKTRSRSLEEFCQTLKNEKSNLEDERSSLVIQLKNVEERLGNLERRFTSLEEKYTDLEKENDSTLSQVKDLWGFLGVEKQQRSCYIQSSDSRLANLESQVRHLHEERRLSTKEFELDKAVNAQVEIFILQKFIKDLEEKNLSLLIECQKHVEASKFSDKLISELETENLEQQVELEFLLDEIEKLRMGVIQVLRTLQFDPVNEHEDGSLASILDNIDDLKTLLLIKEDEKQQLVVENLVLLTLLKQLRLDGVELETEKSIIEQEFKIMIEQHTMLEKSNHELLEMNRQLGLEVSKVKQQEEELKAQLETQHLNLASLQGSYLQLKEENMKALGENRSLLQKVLDLKEEMHVLEEENGSILQEAVTFSNLSSVFESLAAEKAEGLESLSEDISFLNLMNSDLKQKVEMLGDRLLSKESESLHLNRRIEELQQELQEEKDVTDQLNCRIVIEKDFLREKATELFLVEQDIIATNNLNAEFHTTIEELKRQCEASKFARENMDKRILELSQICTDQKVEIECLNEAKDDLESEMATMLKEIEERQTREENLSLELQERSNETELWEAEASSFFFDLQISSIHKVLLQNKVRELTVVCGSLEEENGKKDIEIEKMKERFGNLESEIKRMKARLSAYVPVITSLRENIEYLEHNVVLQTNRGQKGVEMTSQLHEKSPEELINDESVAGGISDLLEMKSRINAVGEAVVKEMDRLAAEKAVLKEMDRLKMQEMGNTEEPLMKGAEQLELRGRSAARKEVQKDGMELANKPTDAAKTQKNKSEISEVRNEILMKDIPLDQVSECSLYRRSKREHAGKDDQMLELWESAEQDCLDLLADKQKPPAPTENVAECYRFKNTKCKSQDPSLELQIEKEVGIDKLEVSTSITREPNQDGNRGKILERLASDAQKLISLQTAVQDLKKKMELRKRGKRVNDLEFERVKRQLQEVEEGVLHLVDANDQLTKDAEESPPCLEGNTSVEMEETGTMCRKGVAEQARKSSEKIGRLQFEVQSIQYILLKLEDGKKSKSKHRFSGSKTGILLRDFIYSSGRRSSRRQKKGCFCGCARSSTNED</sequence>
<dbReference type="GO" id="GO:0051015">
    <property type="term" value="F:actin filament binding"/>
    <property type="evidence" value="ECO:0007669"/>
    <property type="project" value="TreeGrafter"/>
</dbReference>
<name>A0A835JUA8_9ROSI</name>
<feature type="coiled-coil region" evidence="3">
    <location>
        <begin position="301"/>
        <end position="436"/>
    </location>
</feature>
<evidence type="ECO:0000256" key="2">
    <source>
        <dbReference type="ARBA" id="ARBA00038006"/>
    </source>
</evidence>
<feature type="domain" description="NAB" evidence="4">
    <location>
        <begin position="116"/>
        <end position="196"/>
    </location>
</feature>
<dbReference type="Proteomes" id="UP000657918">
    <property type="component" value="Chromosome 8"/>
</dbReference>
<feature type="coiled-coil region" evidence="3">
    <location>
        <begin position="1323"/>
        <end position="1396"/>
    </location>
</feature>
<evidence type="ECO:0000313" key="6">
    <source>
        <dbReference type="Proteomes" id="UP000657918"/>
    </source>
</evidence>
<evidence type="ECO:0000313" key="5">
    <source>
        <dbReference type="EMBL" id="KAF9677625.1"/>
    </source>
</evidence>
<feature type="coiled-coil region" evidence="3">
    <location>
        <begin position="619"/>
        <end position="744"/>
    </location>
</feature>
<dbReference type="Gene3D" id="1.20.5.340">
    <property type="match status" value="1"/>
</dbReference>